<evidence type="ECO:0000256" key="1">
    <source>
        <dbReference type="ARBA" id="ARBA00004196"/>
    </source>
</evidence>
<comment type="subcellular location">
    <subcellularLocation>
        <location evidence="1">Cell envelope</location>
    </subcellularLocation>
</comment>
<comment type="caution">
    <text evidence="6">The sequence shown here is derived from an EMBL/GenBank/DDBJ whole genome shotgun (WGS) entry which is preliminary data.</text>
</comment>
<sequence length="404" mass="43425">MWRVLLLLLPLLIIGGAIGGFVAMGALKPKPEEKVDVVKAIPVLTSTATQEDVTLSVNVQGEVQPRTEINLVPQVSGLATYMSPKFIEGGQFNKGDLMVRIEPAEFELRVIQAKANVAQAETVISREQSESNLARRDWEELGRGEEATPLILREPQMAEARAQLASAKARLAEAELQLTRTSLYAPFEGRVTIRHVDQGEFVTAGTKLGEIYATDIMDVRLPLTNEELRRAGMTLGFEAARSTSGIPVKLSADVAGTFSQWQGHVVRTDSRFDSQTRVLYAYAEVKDPFGAGADNGTPLAPGIFVNAAVEGQKIANAIIIPRSALRGNDKVYVAEDDTLSIRDVNVISSDRNRAVLDGGLSVGDIVITSPIRGVADGMKIAVVKPNTTLAVSAPSPEDDLGGEE</sequence>
<dbReference type="Pfam" id="PF25967">
    <property type="entry name" value="RND-MFP_C"/>
    <property type="match status" value="1"/>
</dbReference>
<dbReference type="GO" id="GO:1990281">
    <property type="term" value="C:efflux pump complex"/>
    <property type="evidence" value="ECO:0007669"/>
    <property type="project" value="TreeGrafter"/>
</dbReference>
<dbReference type="Proteomes" id="UP000600865">
    <property type="component" value="Unassembled WGS sequence"/>
</dbReference>
<evidence type="ECO:0000256" key="3">
    <source>
        <dbReference type="ARBA" id="ARBA00022448"/>
    </source>
</evidence>
<protein>
    <submittedName>
        <fullName evidence="6">Hemolysin D</fullName>
    </submittedName>
</protein>
<dbReference type="InterPro" id="IPR058625">
    <property type="entry name" value="MdtA-like_BSH"/>
</dbReference>
<dbReference type="SUPFAM" id="SSF111369">
    <property type="entry name" value="HlyD-like secretion proteins"/>
    <property type="match status" value="1"/>
</dbReference>
<evidence type="ECO:0000313" key="6">
    <source>
        <dbReference type="EMBL" id="GGX70108.1"/>
    </source>
</evidence>
<feature type="domain" description="Multidrug resistance protein MdtA-like barrel-sandwich hybrid" evidence="4">
    <location>
        <begin position="70"/>
        <end position="209"/>
    </location>
</feature>
<evidence type="ECO:0000259" key="4">
    <source>
        <dbReference type="Pfam" id="PF25917"/>
    </source>
</evidence>
<comment type="similarity">
    <text evidence="2">Belongs to the membrane fusion protein (MFP) (TC 8.A.1) family.</text>
</comment>
<dbReference type="Gene3D" id="1.10.287.470">
    <property type="entry name" value="Helix hairpin bin"/>
    <property type="match status" value="1"/>
</dbReference>
<evidence type="ECO:0000259" key="5">
    <source>
        <dbReference type="Pfam" id="PF25967"/>
    </source>
</evidence>
<name>A0A918NIJ5_9PROT</name>
<evidence type="ECO:0000313" key="7">
    <source>
        <dbReference type="Proteomes" id="UP000600865"/>
    </source>
</evidence>
<organism evidence="6 7">
    <name type="scientific">Litorimonas cladophorae</name>
    <dbReference type="NCBI Taxonomy" id="1220491"/>
    <lineage>
        <taxon>Bacteria</taxon>
        <taxon>Pseudomonadati</taxon>
        <taxon>Pseudomonadota</taxon>
        <taxon>Alphaproteobacteria</taxon>
        <taxon>Maricaulales</taxon>
        <taxon>Robiginitomaculaceae</taxon>
    </lineage>
</organism>
<evidence type="ECO:0000256" key="2">
    <source>
        <dbReference type="ARBA" id="ARBA00009477"/>
    </source>
</evidence>
<dbReference type="AlphaFoldDB" id="A0A918NIJ5"/>
<keyword evidence="7" id="KW-1185">Reference proteome</keyword>
<dbReference type="PANTHER" id="PTHR30469:SF12">
    <property type="entry name" value="MULTIDRUG RESISTANCE PROTEIN MDTA"/>
    <property type="match status" value="1"/>
</dbReference>
<feature type="domain" description="Multidrug resistance protein MdtA-like C-terminal permuted SH3" evidence="5">
    <location>
        <begin position="316"/>
        <end position="370"/>
    </location>
</feature>
<dbReference type="EMBL" id="BMYV01000002">
    <property type="protein sequence ID" value="GGX70108.1"/>
    <property type="molecule type" value="Genomic_DNA"/>
</dbReference>
<dbReference type="Pfam" id="PF25917">
    <property type="entry name" value="BSH_RND"/>
    <property type="match status" value="1"/>
</dbReference>
<dbReference type="Gene3D" id="2.40.50.100">
    <property type="match status" value="1"/>
</dbReference>
<dbReference type="NCBIfam" id="TIGR01730">
    <property type="entry name" value="RND_mfp"/>
    <property type="match status" value="1"/>
</dbReference>
<dbReference type="InterPro" id="IPR058627">
    <property type="entry name" value="MdtA-like_C"/>
</dbReference>
<dbReference type="Gene3D" id="2.40.30.170">
    <property type="match status" value="1"/>
</dbReference>
<gene>
    <name evidence="6" type="ORF">GCM10011309_20200</name>
</gene>
<accession>A0A918NIJ5</accession>
<proteinExistence type="inferred from homology"/>
<dbReference type="InterPro" id="IPR006143">
    <property type="entry name" value="RND_pump_MFP"/>
</dbReference>
<keyword evidence="3" id="KW-0813">Transport</keyword>
<dbReference type="PANTHER" id="PTHR30469">
    <property type="entry name" value="MULTIDRUG RESISTANCE PROTEIN MDTA"/>
    <property type="match status" value="1"/>
</dbReference>
<dbReference type="Gene3D" id="2.40.420.20">
    <property type="match status" value="1"/>
</dbReference>
<dbReference type="GO" id="GO:0015562">
    <property type="term" value="F:efflux transmembrane transporter activity"/>
    <property type="evidence" value="ECO:0007669"/>
    <property type="project" value="TreeGrafter"/>
</dbReference>
<reference evidence="6 7" key="1">
    <citation type="journal article" date="2014" name="Int. J. Syst. Evol. Microbiol.">
        <title>Complete genome sequence of Corynebacterium casei LMG S-19264T (=DSM 44701T), isolated from a smear-ripened cheese.</title>
        <authorList>
            <consortium name="US DOE Joint Genome Institute (JGI-PGF)"/>
            <person name="Walter F."/>
            <person name="Albersmeier A."/>
            <person name="Kalinowski J."/>
            <person name="Ruckert C."/>
        </authorList>
    </citation>
    <scope>NUCLEOTIDE SEQUENCE [LARGE SCALE GENOMIC DNA]</scope>
    <source>
        <strain evidence="6 7">KCTC 23968</strain>
    </source>
</reference>